<feature type="domain" description="AB hydrolase-1" evidence="1">
    <location>
        <begin position="9"/>
        <end position="245"/>
    </location>
</feature>
<evidence type="ECO:0000313" key="3">
    <source>
        <dbReference type="Proteomes" id="UP000799439"/>
    </source>
</evidence>
<evidence type="ECO:0000259" key="1">
    <source>
        <dbReference type="Pfam" id="PF12697"/>
    </source>
</evidence>
<keyword evidence="3" id="KW-1185">Reference proteome</keyword>
<dbReference type="InterPro" id="IPR000073">
    <property type="entry name" value="AB_hydrolase_1"/>
</dbReference>
<dbReference type="EMBL" id="ML996082">
    <property type="protein sequence ID" value="KAF2156332.1"/>
    <property type="molecule type" value="Genomic_DNA"/>
</dbReference>
<dbReference type="PANTHER" id="PTHR37017">
    <property type="entry name" value="AB HYDROLASE-1 DOMAIN-CONTAINING PROTEIN-RELATED"/>
    <property type="match status" value="1"/>
</dbReference>
<dbReference type="InterPro" id="IPR052897">
    <property type="entry name" value="Sec-Metab_Biosynth_Hydrolase"/>
</dbReference>
<reference evidence="2" key="1">
    <citation type="journal article" date="2020" name="Stud. Mycol.">
        <title>101 Dothideomycetes genomes: a test case for predicting lifestyles and emergence of pathogens.</title>
        <authorList>
            <person name="Haridas S."/>
            <person name="Albert R."/>
            <person name="Binder M."/>
            <person name="Bloem J."/>
            <person name="Labutti K."/>
            <person name="Salamov A."/>
            <person name="Andreopoulos B."/>
            <person name="Baker S."/>
            <person name="Barry K."/>
            <person name="Bills G."/>
            <person name="Bluhm B."/>
            <person name="Cannon C."/>
            <person name="Castanera R."/>
            <person name="Culley D."/>
            <person name="Daum C."/>
            <person name="Ezra D."/>
            <person name="Gonzalez J."/>
            <person name="Henrissat B."/>
            <person name="Kuo A."/>
            <person name="Liang C."/>
            <person name="Lipzen A."/>
            <person name="Lutzoni F."/>
            <person name="Magnuson J."/>
            <person name="Mondo S."/>
            <person name="Nolan M."/>
            <person name="Ohm R."/>
            <person name="Pangilinan J."/>
            <person name="Park H.-J."/>
            <person name="Ramirez L."/>
            <person name="Alfaro M."/>
            <person name="Sun H."/>
            <person name="Tritt A."/>
            <person name="Yoshinaga Y."/>
            <person name="Zwiers L.-H."/>
            <person name="Turgeon B."/>
            <person name="Goodwin S."/>
            <person name="Spatafora J."/>
            <person name="Crous P."/>
            <person name="Grigoriev I."/>
        </authorList>
    </citation>
    <scope>NUCLEOTIDE SEQUENCE</scope>
    <source>
        <strain evidence="2">CBS 260.36</strain>
    </source>
</reference>
<dbReference type="Proteomes" id="UP000799439">
    <property type="component" value="Unassembled WGS sequence"/>
</dbReference>
<dbReference type="Gene3D" id="3.40.50.1820">
    <property type="entry name" value="alpha/beta hydrolase"/>
    <property type="match status" value="1"/>
</dbReference>
<dbReference type="PANTHER" id="PTHR37017:SF10">
    <property type="entry name" value="AB HYDROLASE-1 DOMAIN-CONTAINING PROTEIN"/>
    <property type="match status" value="1"/>
</dbReference>
<comment type="caution">
    <text evidence="2">The sequence shown here is derived from an EMBL/GenBank/DDBJ whole genome shotgun (WGS) entry which is preliminary data.</text>
</comment>
<name>A0A9P4JAB2_9PEZI</name>
<dbReference type="AlphaFoldDB" id="A0A9P4JAB2"/>
<sequence length="259" mass="28072">MSSQKLPTVVVVHGAWSPPILYAKLAKALQHVGFVVRTPALPTCNGARPPNSSYSQDVTTVRSILDDLIEHDGQEVVLLMHSYGGLVGSQAAEGLSRKVRAAKGLKGGITAAIYMCAYMCRDKSVRDLIEASGFEPLLPERIPHNDDGTCTINNAEELLYGDLAEEDKAGAMVSTAIFNGEAFFGRNNYAAWSDIHSVYIRTTKDFVVPEAFQNMFIDDAKADDGIIHVEVMETGHSPHIKDPQSVTKIVLSAVDASRV</sequence>
<organism evidence="2 3">
    <name type="scientific">Myriangium duriaei CBS 260.36</name>
    <dbReference type="NCBI Taxonomy" id="1168546"/>
    <lineage>
        <taxon>Eukaryota</taxon>
        <taxon>Fungi</taxon>
        <taxon>Dikarya</taxon>
        <taxon>Ascomycota</taxon>
        <taxon>Pezizomycotina</taxon>
        <taxon>Dothideomycetes</taxon>
        <taxon>Dothideomycetidae</taxon>
        <taxon>Myriangiales</taxon>
        <taxon>Myriangiaceae</taxon>
        <taxon>Myriangium</taxon>
    </lineage>
</organism>
<dbReference type="OrthoDB" id="408373at2759"/>
<dbReference type="SUPFAM" id="SSF53474">
    <property type="entry name" value="alpha/beta-Hydrolases"/>
    <property type="match status" value="1"/>
</dbReference>
<dbReference type="InterPro" id="IPR029058">
    <property type="entry name" value="AB_hydrolase_fold"/>
</dbReference>
<proteinExistence type="predicted"/>
<evidence type="ECO:0000313" key="2">
    <source>
        <dbReference type="EMBL" id="KAF2156332.1"/>
    </source>
</evidence>
<accession>A0A9P4JAB2</accession>
<gene>
    <name evidence="2" type="ORF">K461DRAFT_310811</name>
</gene>
<dbReference type="Pfam" id="PF12697">
    <property type="entry name" value="Abhydrolase_6"/>
    <property type="match status" value="1"/>
</dbReference>
<protein>
    <submittedName>
        <fullName evidence="2">Alpha/beta-hydrolase</fullName>
    </submittedName>
</protein>